<proteinExistence type="inferred from homology"/>
<keyword evidence="8 10" id="KW-0472">Membrane</keyword>
<dbReference type="AlphaFoldDB" id="A0A8J7MES9"/>
<keyword evidence="4 10" id="KW-0812">Transmembrane</keyword>
<keyword evidence="5" id="KW-0732">Signal</keyword>
<keyword evidence="15" id="KW-1185">Reference proteome</keyword>
<dbReference type="GO" id="GO:0015889">
    <property type="term" value="P:cobalamin transport"/>
    <property type="evidence" value="ECO:0007669"/>
    <property type="project" value="TreeGrafter"/>
</dbReference>
<keyword evidence="6" id="KW-0406">Ion transport</keyword>
<keyword evidence="9 10" id="KW-0998">Cell outer membrane</keyword>
<protein>
    <submittedName>
        <fullName evidence="14">TonB-dependent receptor</fullName>
    </submittedName>
</protein>
<organism evidence="14 15">
    <name type="scientific">Persicirhabdus sediminis</name>
    <dbReference type="NCBI Taxonomy" id="454144"/>
    <lineage>
        <taxon>Bacteria</taxon>
        <taxon>Pseudomonadati</taxon>
        <taxon>Verrucomicrobiota</taxon>
        <taxon>Verrucomicrobiia</taxon>
        <taxon>Verrucomicrobiales</taxon>
        <taxon>Verrucomicrobiaceae</taxon>
        <taxon>Persicirhabdus</taxon>
    </lineage>
</organism>
<dbReference type="PROSITE" id="PS52016">
    <property type="entry name" value="TONB_DEPENDENT_REC_3"/>
    <property type="match status" value="1"/>
</dbReference>
<evidence type="ECO:0000256" key="10">
    <source>
        <dbReference type="PROSITE-ProRule" id="PRU01360"/>
    </source>
</evidence>
<dbReference type="InterPro" id="IPR039426">
    <property type="entry name" value="TonB-dep_rcpt-like"/>
</dbReference>
<dbReference type="EMBL" id="JAENIM010000039">
    <property type="protein sequence ID" value="MBK1791360.1"/>
    <property type="molecule type" value="Genomic_DNA"/>
</dbReference>
<accession>A0A8J7MES9</accession>
<dbReference type="Pfam" id="PF00593">
    <property type="entry name" value="TonB_dep_Rec_b-barrel"/>
    <property type="match status" value="1"/>
</dbReference>
<dbReference type="Proteomes" id="UP000624703">
    <property type="component" value="Unassembled WGS sequence"/>
</dbReference>
<dbReference type="Gene3D" id="2.40.170.20">
    <property type="entry name" value="TonB-dependent receptor, beta-barrel domain"/>
    <property type="match status" value="1"/>
</dbReference>
<evidence type="ECO:0000256" key="1">
    <source>
        <dbReference type="ARBA" id="ARBA00004571"/>
    </source>
</evidence>
<evidence type="ECO:0000259" key="12">
    <source>
        <dbReference type="Pfam" id="PF00593"/>
    </source>
</evidence>
<dbReference type="RefSeq" id="WP_200311368.1">
    <property type="nucleotide sequence ID" value="NZ_JAENIM010000039.1"/>
</dbReference>
<keyword evidence="2 10" id="KW-0813">Transport</keyword>
<dbReference type="InterPro" id="IPR012910">
    <property type="entry name" value="Plug_dom"/>
</dbReference>
<comment type="subcellular location">
    <subcellularLocation>
        <location evidence="1 10">Cell outer membrane</location>
        <topology evidence="1 10">Multi-pass membrane protein</topology>
    </subcellularLocation>
</comment>
<dbReference type="SUPFAM" id="SSF56935">
    <property type="entry name" value="Porins"/>
    <property type="match status" value="1"/>
</dbReference>
<evidence type="ECO:0000256" key="7">
    <source>
        <dbReference type="ARBA" id="ARBA00023077"/>
    </source>
</evidence>
<dbReference type="InterPro" id="IPR036942">
    <property type="entry name" value="Beta-barrel_TonB_sf"/>
</dbReference>
<dbReference type="PANTHER" id="PTHR30069:SF53">
    <property type="entry name" value="COLICIN I RECEPTOR-RELATED"/>
    <property type="match status" value="1"/>
</dbReference>
<dbReference type="Gene3D" id="2.170.130.10">
    <property type="entry name" value="TonB-dependent receptor, plug domain"/>
    <property type="match status" value="1"/>
</dbReference>
<feature type="domain" description="TonB-dependent receptor-like beta-barrel" evidence="12">
    <location>
        <begin position="220"/>
        <end position="605"/>
    </location>
</feature>
<name>A0A8J7MES9_9BACT</name>
<evidence type="ECO:0000256" key="9">
    <source>
        <dbReference type="ARBA" id="ARBA00023237"/>
    </source>
</evidence>
<evidence type="ECO:0000259" key="13">
    <source>
        <dbReference type="Pfam" id="PF07715"/>
    </source>
</evidence>
<keyword evidence="7 11" id="KW-0798">TonB box</keyword>
<dbReference type="Pfam" id="PF07715">
    <property type="entry name" value="Plug"/>
    <property type="match status" value="1"/>
</dbReference>
<evidence type="ECO:0000256" key="4">
    <source>
        <dbReference type="ARBA" id="ARBA00022692"/>
    </source>
</evidence>
<evidence type="ECO:0000256" key="5">
    <source>
        <dbReference type="ARBA" id="ARBA00022729"/>
    </source>
</evidence>
<dbReference type="InterPro" id="IPR037066">
    <property type="entry name" value="Plug_dom_sf"/>
</dbReference>
<dbReference type="PANTHER" id="PTHR30069">
    <property type="entry name" value="TONB-DEPENDENT OUTER MEMBRANE RECEPTOR"/>
    <property type="match status" value="1"/>
</dbReference>
<comment type="caution">
    <text evidence="14">The sequence shown here is derived from an EMBL/GenBank/DDBJ whole genome shotgun (WGS) entry which is preliminary data.</text>
</comment>
<evidence type="ECO:0000256" key="8">
    <source>
        <dbReference type="ARBA" id="ARBA00023136"/>
    </source>
</evidence>
<gene>
    <name evidence="14" type="ORF">JIN82_09380</name>
</gene>
<evidence type="ECO:0000313" key="15">
    <source>
        <dbReference type="Proteomes" id="UP000624703"/>
    </source>
</evidence>
<evidence type="ECO:0000256" key="2">
    <source>
        <dbReference type="ARBA" id="ARBA00022448"/>
    </source>
</evidence>
<keyword evidence="3 10" id="KW-1134">Transmembrane beta strand</keyword>
<dbReference type="GO" id="GO:0006811">
    <property type="term" value="P:monoatomic ion transport"/>
    <property type="evidence" value="ECO:0007669"/>
    <property type="project" value="UniProtKB-KW"/>
</dbReference>
<sequence length="641" mass="69616">MIKTNDAPVSGAGQLGFATSGKAKGVVCTFGLSAVMVMAGLAEEQAANESVLAETTILANKVEMELAKVGSQTTVLDVEQLDEQGIRTLQDALQFVPGVISTSTSGPKGQPSSIFLRGTNTSYTQLRVDGMRLNDANGFSSNFLSAAGMADLPYVEILRGPQGALYGADAIGGVVGVNTRQGQGEPSARVRAELGSFDSFLGQAQAQGQEGNLSYNAAIGYQTTDNDNPNGDARSNAATYSLRLDHIGDNGLHLGATVRGANSEYYIPEEAPPGESQVNELDYVLGTVFAQAQINELWHSKLTFGLYKEDHDSDKGIWGANSSNYQRHAAYWDNTLTWNENHTTVAGAVYERSRNETSYFGKQATDQFGGYVNHVWQATDALSLTGGLRWEDYDTYGDEFTWRLAGAYVIEQTGTIVRSSVGTGYKPPSEYAVIHAKDGRSLSAESSIGWDFGIEQAFCDRKYVASVTYFDTRIDDAVVDDGYFDYDTYESVSEYVNLSDRQQANGIEAAFNAKFLNDRILAQLTYTWLDNNIAGKSSQGQPRNSGSARLHGVITDELGAGFTVNYYGSRDWGFSDPLSAYTLVGLYANYELTENVTLNARVENLFDEDYEYAAHGYNYLRGDQVISGNGRGIYGGVTVTW</sequence>
<comment type="similarity">
    <text evidence="10 11">Belongs to the TonB-dependent receptor family.</text>
</comment>
<feature type="domain" description="TonB-dependent receptor plug" evidence="13">
    <location>
        <begin position="68"/>
        <end position="174"/>
    </location>
</feature>
<evidence type="ECO:0000256" key="3">
    <source>
        <dbReference type="ARBA" id="ARBA00022452"/>
    </source>
</evidence>
<keyword evidence="14" id="KW-0675">Receptor</keyword>
<evidence type="ECO:0000256" key="6">
    <source>
        <dbReference type="ARBA" id="ARBA00023065"/>
    </source>
</evidence>
<dbReference type="GO" id="GO:0009279">
    <property type="term" value="C:cell outer membrane"/>
    <property type="evidence" value="ECO:0007669"/>
    <property type="project" value="UniProtKB-SubCell"/>
</dbReference>
<reference evidence="14" key="1">
    <citation type="submission" date="2021-01" db="EMBL/GenBank/DDBJ databases">
        <title>Modified the classification status of verrucomicrobia.</title>
        <authorList>
            <person name="Feng X."/>
        </authorList>
    </citation>
    <scope>NUCLEOTIDE SEQUENCE</scope>
    <source>
        <strain evidence="14">_KCTC 22039</strain>
    </source>
</reference>
<dbReference type="InterPro" id="IPR000531">
    <property type="entry name" value="Beta-barrel_TonB"/>
</dbReference>
<evidence type="ECO:0000256" key="11">
    <source>
        <dbReference type="RuleBase" id="RU003357"/>
    </source>
</evidence>
<evidence type="ECO:0000313" key="14">
    <source>
        <dbReference type="EMBL" id="MBK1791360.1"/>
    </source>
</evidence>